<feature type="domain" description="Ubiquitin-like protease family profile" evidence="4">
    <location>
        <begin position="1"/>
        <end position="114"/>
    </location>
</feature>
<dbReference type="OrthoDB" id="6629177at2759"/>
<dbReference type="InterPro" id="IPR038765">
    <property type="entry name" value="Papain-like_cys_pep_sf"/>
</dbReference>
<dbReference type="Pfam" id="PF02902">
    <property type="entry name" value="Peptidase_C48"/>
    <property type="match status" value="1"/>
</dbReference>
<keyword evidence="6" id="KW-1185">Reference proteome</keyword>
<evidence type="ECO:0000256" key="3">
    <source>
        <dbReference type="ARBA" id="ARBA00022801"/>
    </source>
</evidence>
<dbReference type="Proteomes" id="UP000478052">
    <property type="component" value="Unassembled WGS sequence"/>
</dbReference>
<evidence type="ECO:0000313" key="5">
    <source>
        <dbReference type="EMBL" id="KAF0711991.1"/>
    </source>
</evidence>
<gene>
    <name evidence="5" type="ORF">FWK35_00033290</name>
</gene>
<dbReference type="GO" id="GO:0006508">
    <property type="term" value="P:proteolysis"/>
    <property type="evidence" value="ECO:0007669"/>
    <property type="project" value="UniProtKB-KW"/>
</dbReference>
<dbReference type="GO" id="GO:0008234">
    <property type="term" value="F:cysteine-type peptidase activity"/>
    <property type="evidence" value="ECO:0007669"/>
    <property type="project" value="InterPro"/>
</dbReference>
<protein>
    <submittedName>
        <fullName evidence="5">ULP PROTEASE domain-containing protein</fullName>
    </submittedName>
</protein>
<name>A0A6G0VWD4_APHCR</name>
<proteinExistence type="inferred from homology"/>
<keyword evidence="3" id="KW-0378">Hydrolase</keyword>
<sequence>MSSWEVYDKFTFNQNSVVILPWNIGRTHWIVVFINFNTEQCYIMDQFKPYDITDRTSKDRFNQVIKKLKSDVSYGDDTHQCPPLTLIPCPFENVPEQIDVFNCGVYIIYYAFKFMDNSNFSLEFDPKAYRKYLKTYLLENFDDMTNVCL</sequence>
<dbReference type="InterPro" id="IPR003653">
    <property type="entry name" value="Peptidase_C48_C"/>
</dbReference>
<evidence type="ECO:0000256" key="1">
    <source>
        <dbReference type="ARBA" id="ARBA00005234"/>
    </source>
</evidence>
<reference evidence="5 6" key="1">
    <citation type="submission" date="2019-08" db="EMBL/GenBank/DDBJ databases">
        <title>Whole genome of Aphis craccivora.</title>
        <authorList>
            <person name="Voronova N.V."/>
            <person name="Shulinski R.S."/>
            <person name="Bandarenka Y.V."/>
            <person name="Zhorov D.G."/>
            <person name="Warner D."/>
        </authorList>
    </citation>
    <scope>NUCLEOTIDE SEQUENCE [LARGE SCALE GENOMIC DNA]</scope>
    <source>
        <strain evidence="5">180601</strain>
        <tissue evidence="5">Whole Body</tissue>
    </source>
</reference>
<evidence type="ECO:0000256" key="2">
    <source>
        <dbReference type="ARBA" id="ARBA00022670"/>
    </source>
</evidence>
<evidence type="ECO:0000313" key="6">
    <source>
        <dbReference type="Proteomes" id="UP000478052"/>
    </source>
</evidence>
<comment type="similarity">
    <text evidence="1">Belongs to the peptidase C48 family.</text>
</comment>
<dbReference type="EMBL" id="VUJU01011104">
    <property type="protein sequence ID" value="KAF0711991.1"/>
    <property type="molecule type" value="Genomic_DNA"/>
</dbReference>
<dbReference type="Gene3D" id="3.40.395.10">
    <property type="entry name" value="Adenoviral Proteinase, Chain A"/>
    <property type="match status" value="1"/>
</dbReference>
<dbReference type="AlphaFoldDB" id="A0A6G0VWD4"/>
<dbReference type="SUPFAM" id="SSF54001">
    <property type="entry name" value="Cysteine proteinases"/>
    <property type="match status" value="1"/>
</dbReference>
<accession>A0A6G0VWD4</accession>
<evidence type="ECO:0000259" key="4">
    <source>
        <dbReference type="PROSITE" id="PS50600"/>
    </source>
</evidence>
<comment type="caution">
    <text evidence="5">The sequence shown here is derived from an EMBL/GenBank/DDBJ whole genome shotgun (WGS) entry which is preliminary data.</text>
</comment>
<keyword evidence="2 5" id="KW-0645">Protease</keyword>
<dbReference type="PROSITE" id="PS50600">
    <property type="entry name" value="ULP_PROTEASE"/>
    <property type="match status" value="1"/>
</dbReference>
<organism evidence="5 6">
    <name type="scientific">Aphis craccivora</name>
    <name type="common">Cowpea aphid</name>
    <dbReference type="NCBI Taxonomy" id="307492"/>
    <lineage>
        <taxon>Eukaryota</taxon>
        <taxon>Metazoa</taxon>
        <taxon>Ecdysozoa</taxon>
        <taxon>Arthropoda</taxon>
        <taxon>Hexapoda</taxon>
        <taxon>Insecta</taxon>
        <taxon>Pterygota</taxon>
        <taxon>Neoptera</taxon>
        <taxon>Paraneoptera</taxon>
        <taxon>Hemiptera</taxon>
        <taxon>Sternorrhyncha</taxon>
        <taxon>Aphidomorpha</taxon>
        <taxon>Aphidoidea</taxon>
        <taxon>Aphididae</taxon>
        <taxon>Aphidini</taxon>
        <taxon>Aphis</taxon>
        <taxon>Aphis</taxon>
    </lineage>
</organism>